<proteinExistence type="predicted"/>
<dbReference type="Proteomes" id="UP000192223">
    <property type="component" value="Unplaced"/>
</dbReference>
<evidence type="ECO:0000313" key="2">
    <source>
        <dbReference type="RefSeq" id="XP_018333132.1"/>
    </source>
</evidence>
<dbReference type="InParanoid" id="A0A1W4XK28"/>
<dbReference type="KEGG" id="apln:108742424"/>
<organism evidence="1 2">
    <name type="scientific">Agrilus planipennis</name>
    <name type="common">Emerald ash borer</name>
    <name type="synonym">Agrilus marcopoli</name>
    <dbReference type="NCBI Taxonomy" id="224129"/>
    <lineage>
        <taxon>Eukaryota</taxon>
        <taxon>Metazoa</taxon>
        <taxon>Ecdysozoa</taxon>
        <taxon>Arthropoda</taxon>
        <taxon>Hexapoda</taxon>
        <taxon>Insecta</taxon>
        <taxon>Pterygota</taxon>
        <taxon>Neoptera</taxon>
        <taxon>Endopterygota</taxon>
        <taxon>Coleoptera</taxon>
        <taxon>Polyphaga</taxon>
        <taxon>Elateriformia</taxon>
        <taxon>Buprestoidea</taxon>
        <taxon>Buprestidae</taxon>
        <taxon>Agrilinae</taxon>
        <taxon>Agrilus</taxon>
    </lineage>
</organism>
<dbReference type="RefSeq" id="XP_018333132.1">
    <property type="nucleotide sequence ID" value="XM_018477630.2"/>
</dbReference>
<protein>
    <submittedName>
        <fullName evidence="2">Uncharacterized protein LOC108742424</fullName>
    </submittedName>
</protein>
<reference evidence="2" key="1">
    <citation type="submission" date="2025-08" db="UniProtKB">
        <authorList>
            <consortium name="RefSeq"/>
        </authorList>
    </citation>
    <scope>IDENTIFICATION</scope>
    <source>
        <tissue evidence="2">Entire body</tissue>
    </source>
</reference>
<evidence type="ECO:0000313" key="1">
    <source>
        <dbReference type="Proteomes" id="UP000192223"/>
    </source>
</evidence>
<keyword evidence="1" id="KW-1185">Reference proteome</keyword>
<dbReference type="AlphaFoldDB" id="A0A1W4XK28"/>
<name>A0A1W4XK28_AGRPL</name>
<sequence>MLCLICGSRVSRAKATAVTGPPEDSSLLYYLQMCMIVDAFPKESISYVCSNCIGEIYQCSETLNKISLTRHLNKKDKTANRSLSKCFLCGVTDKIRTVRLSEIDSKRIIVNKLLGYSQSTFPFIFSCDICYKVLNDLHHIHENIFKTSMKVAD</sequence>
<gene>
    <name evidence="2" type="primary">LOC108742424</name>
</gene>
<dbReference type="GeneID" id="108742424"/>
<accession>A0A1W4XK28</accession>